<keyword evidence="2" id="KW-1185">Reference proteome</keyword>
<gene>
    <name evidence="1" type="ORF">C1949_13285</name>
</gene>
<name>A0A2P4ET07_9GAMM</name>
<evidence type="ECO:0000313" key="1">
    <source>
        <dbReference type="EMBL" id="POB02414.1"/>
    </source>
</evidence>
<dbReference type="AlphaFoldDB" id="A0A2P4ET07"/>
<proteinExistence type="predicted"/>
<sequence>MNERISASIRRQVQNVGNLSSPVNDRQRDFIRLCGYVQALEDAEIISSDERQRFVEQACDALILDLSAGS</sequence>
<organism evidence="1 2">
    <name type="scientific">Halopseudomonas oceani</name>
    <dbReference type="NCBI Taxonomy" id="1708783"/>
    <lineage>
        <taxon>Bacteria</taxon>
        <taxon>Pseudomonadati</taxon>
        <taxon>Pseudomonadota</taxon>
        <taxon>Gammaproteobacteria</taxon>
        <taxon>Pseudomonadales</taxon>
        <taxon>Pseudomonadaceae</taxon>
        <taxon>Halopseudomonas</taxon>
    </lineage>
</organism>
<evidence type="ECO:0000313" key="2">
    <source>
        <dbReference type="Proteomes" id="UP000243451"/>
    </source>
</evidence>
<dbReference type="Proteomes" id="UP000243451">
    <property type="component" value="Unassembled WGS sequence"/>
</dbReference>
<dbReference type="EMBL" id="PPSK01000013">
    <property type="protein sequence ID" value="POB02414.1"/>
    <property type="molecule type" value="Genomic_DNA"/>
</dbReference>
<reference evidence="1 2" key="1">
    <citation type="submission" date="2018-01" db="EMBL/GenBank/DDBJ databases">
        <title>Draft genome of the type strain Pseudomonas oceani DSM 100277 isolated from the deep water in Okinawa trough, northwestern Pacific Ocean.</title>
        <authorList>
            <person name="Gomila M."/>
            <person name="Mulet M."/>
            <person name="Garcia-Valdes E."/>
            <person name="Lalucat J."/>
        </authorList>
    </citation>
    <scope>NUCLEOTIDE SEQUENCE [LARGE SCALE GENOMIC DNA]</scope>
    <source>
        <strain evidence="1 2">DSM 100277</strain>
    </source>
</reference>
<dbReference type="RefSeq" id="WP_104738960.1">
    <property type="nucleotide sequence ID" value="NZ_BMHR01000008.1"/>
</dbReference>
<protein>
    <submittedName>
        <fullName evidence="1">Uncharacterized protein</fullName>
    </submittedName>
</protein>
<comment type="caution">
    <text evidence="1">The sequence shown here is derived from an EMBL/GenBank/DDBJ whole genome shotgun (WGS) entry which is preliminary data.</text>
</comment>
<accession>A0A2P4ET07</accession>